<dbReference type="AlphaFoldDB" id="A0A0D0P6P2"/>
<gene>
    <name evidence="1" type="ORF">RL74_25950</name>
</gene>
<dbReference type="EMBL" id="JXNZ01000399">
    <property type="protein sequence ID" value="KIQ56457.1"/>
    <property type="molecule type" value="Genomic_DNA"/>
</dbReference>
<organism evidence="1 2">
    <name type="scientific">Pseudomonas fluorescens</name>
    <dbReference type="NCBI Taxonomy" id="294"/>
    <lineage>
        <taxon>Bacteria</taxon>
        <taxon>Pseudomonadati</taxon>
        <taxon>Pseudomonadota</taxon>
        <taxon>Gammaproteobacteria</taxon>
        <taxon>Pseudomonadales</taxon>
        <taxon>Pseudomonadaceae</taxon>
        <taxon>Pseudomonas</taxon>
    </lineage>
</organism>
<dbReference type="Proteomes" id="UP000032101">
    <property type="component" value="Unassembled WGS sequence"/>
</dbReference>
<dbReference type="PATRIC" id="fig|294.124.peg.5373"/>
<evidence type="ECO:0000313" key="1">
    <source>
        <dbReference type="EMBL" id="KIQ56457.1"/>
    </source>
</evidence>
<sequence length="172" mass="18784">MSEVKRYGHIGYLVDAAPQMLQMYPGMTVYVLAEDFDRITAENTALQQRLTTADQRIDELEGKLAAIASWTTETRGAVLEAFQDELNESASYPWYDAAIADLMKLIKALSASAEPADEDWHMNPCKQGHGDVGAAGGVAHCYACDEKIEAATTQEAFEQWNATHPATAPAKS</sequence>
<accession>A0A0D0P6P2</accession>
<proteinExistence type="predicted"/>
<reference evidence="1 2" key="1">
    <citation type="submission" date="2015-01" db="EMBL/GenBank/DDBJ databases">
        <title>Draft Genome Sequence of the Biocontrol and Plant Growth-Promoting Rhizobacteria (PGPR) Pseudomonas fluorescens UM270.</title>
        <authorList>
            <person name="Hernandez-Salmeron J.E."/>
            <person name="Santoyo G."/>
            <person name="Moreno-Hagelsieb G."/>
            <person name="Hernandez-Leon R."/>
        </authorList>
    </citation>
    <scope>NUCLEOTIDE SEQUENCE [LARGE SCALE GENOMIC DNA]</scope>
    <source>
        <strain evidence="1 2">UM270</strain>
    </source>
</reference>
<protein>
    <submittedName>
        <fullName evidence="1">Uncharacterized protein</fullName>
    </submittedName>
</protein>
<comment type="caution">
    <text evidence="1">The sequence shown here is derived from an EMBL/GenBank/DDBJ whole genome shotgun (WGS) entry which is preliminary data.</text>
</comment>
<name>A0A0D0P6P2_PSEFL</name>
<evidence type="ECO:0000313" key="2">
    <source>
        <dbReference type="Proteomes" id="UP000032101"/>
    </source>
</evidence>
<dbReference type="RefSeq" id="WP_042732658.1">
    <property type="nucleotide sequence ID" value="NZ_JXNZ01000399.1"/>
</dbReference>